<evidence type="ECO:0000313" key="4">
    <source>
        <dbReference type="Proteomes" id="UP001285855"/>
    </source>
</evidence>
<dbReference type="Pfam" id="PF04468">
    <property type="entry name" value="PSP1"/>
    <property type="match status" value="1"/>
</dbReference>
<dbReference type="PANTHER" id="PTHR43830:SF3">
    <property type="entry name" value="PROTEIN PSP1"/>
    <property type="match status" value="1"/>
</dbReference>
<accession>A0ABU5EK40</accession>
<sequence>MACNSCATGKDGQPKGCKNNGTCGTDSCNKLTVFDWLANMSLPNGQEPFQGVEVRFKNGRKQYYKNTENLTLSIGDIVATQAKSGHDVGMVTLTGELVRVQMKRKKIDIDDPENVLKIYRKASQKDIDIWSKSRDREEPMKVKARQFAIDLNLKMKISDIEFQGDGSKATFYYTAEERVDFRELIKVFAREFKTRIEMRQVGFRQEAARLGGIGSCGRELCCSTWLTDFRSVSTSAARYQQLSLNPLKLAGQCGKLKCCLNYELDAYLDALKAFPKSDAKLYTEKGTAICQKTDIFKGLLWYAYEGEWMNWHVITTEQANEIIAKNKRKEKVASLEEYAAEHIQDTKTEFENVVGQDSLTRFDSPKSKKKRKKNRNRNKNRNKTRNQKQNAKKN</sequence>
<proteinExistence type="predicted"/>
<evidence type="ECO:0000313" key="3">
    <source>
        <dbReference type="EMBL" id="MDY2586429.1"/>
    </source>
</evidence>
<dbReference type="EMBL" id="JAXDAE010000002">
    <property type="protein sequence ID" value="MDY2586429.1"/>
    <property type="molecule type" value="Genomic_DNA"/>
</dbReference>
<comment type="caution">
    <text evidence="3">The sequence shown here is derived from an EMBL/GenBank/DDBJ whole genome shotgun (WGS) entry which is preliminary data.</text>
</comment>
<dbReference type="PANTHER" id="PTHR43830">
    <property type="entry name" value="PROTEIN PSP1"/>
    <property type="match status" value="1"/>
</dbReference>
<keyword evidence="4" id="KW-1185">Reference proteome</keyword>
<name>A0ABU5EK40_9FLAO</name>
<dbReference type="InterPro" id="IPR047767">
    <property type="entry name" value="PSP1-like"/>
</dbReference>
<protein>
    <submittedName>
        <fullName evidence="3">Regulatory iron-sulfur-containing complex subunit RicT</fullName>
    </submittedName>
</protein>
<dbReference type="PROSITE" id="PS51411">
    <property type="entry name" value="PSP1_C"/>
    <property type="match status" value="1"/>
</dbReference>
<dbReference type="NCBIfam" id="NF041131">
    <property type="entry name" value="RicT_YaaT_fam"/>
    <property type="match status" value="1"/>
</dbReference>
<feature type="compositionally biased region" description="Basic residues" evidence="1">
    <location>
        <begin position="367"/>
        <end position="394"/>
    </location>
</feature>
<organism evidence="3 4">
    <name type="scientific">Winogradskyella aquimaris</name>
    <dbReference type="NCBI Taxonomy" id="864074"/>
    <lineage>
        <taxon>Bacteria</taxon>
        <taxon>Pseudomonadati</taxon>
        <taxon>Bacteroidota</taxon>
        <taxon>Flavobacteriia</taxon>
        <taxon>Flavobacteriales</taxon>
        <taxon>Flavobacteriaceae</taxon>
        <taxon>Winogradskyella</taxon>
    </lineage>
</organism>
<evidence type="ECO:0000256" key="1">
    <source>
        <dbReference type="SAM" id="MobiDB-lite"/>
    </source>
</evidence>
<gene>
    <name evidence="3" type="primary">ricT</name>
    <name evidence="3" type="ORF">SNF14_03715</name>
</gene>
<dbReference type="InterPro" id="IPR007557">
    <property type="entry name" value="PSP1_C"/>
</dbReference>
<evidence type="ECO:0000259" key="2">
    <source>
        <dbReference type="PROSITE" id="PS51411"/>
    </source>
</evidence>
<feature type="region of interest" description="Disordered" evidence="1">
    <location>
        <begin position="357"/>
        <end position="394"/>
    </location>
</feature>
<reference evidence="3 4" key="1">
    <citation type="submission" date="2023-11" db="EMBL/GenBank/DDBJ databases">
        <title>Winogradskyella pelagius sp. nov., isolated from coastal sediment.</title>
        <authorList>
            <person name="Li F."/>
        </authorList>
    </citation>
    <scope>NUCLEOTIDE SEQUENCE [LARGE SCALE GENOMIC DNA]</scope>
    <source>
        <strain evidence="3 4">KCTC 23502</strain>
    </source>
</reference>
<dbReference type="Proteomes" id="UP001285855">
    <property type="component" value="Unassembled WGS sequence"/>
</dbReference>
<feature type="domain" description="PSP1 C-terminal" evidence="2">
    <location>
        <begin position="116"/>
        <end position="201"/>
    </location>
</feature>
<dbReference type="RefSeq" id="WP_320554799.1">
    <property type="nucleotide sequence ID" value="NZ_JAXDAE010000002.1"/>
</dbReference>